<organism evidence="1">
    <name type="scientific">Arundo donax</name>
    <name type="common">Giant reed</name>
    <name type="synonym">Donax arundinaceus</name>
    <dbReference type="NCBI Taxonomy" id="35708"/>
    <lineage>
        <taxon>Eukaryota</taxon>
        <taxon>Viridiplantae</taxon>
        <taxon>Streptophyta</taxon>
        <taxon>Embryophyta</taxon>
        <taxon>Tracheophyta</taxon>
        <taxon>Spermatophyta</taxon>
        <taxon>Magnoliopsida</taxon>
        <taxon>Liliopsida</taxon>
        <taxon>Poales</taxon>
        <taxon>Poaceae</taxon>
        <taxon>PACMAD clade</taxon>
        <taxon>Arundinoideae</taxon>
        <taxon>Arundineae</taxon>
        <taxon>Arundo</taxon>
    </lineage>
</organism>
<dbReference type="EMBL" id="GBRH01195193">
    <property type="protein sequence ID" value="JAE02703.1"/>
    <property type="molecule type" value="Transcribed_RNA"/>
</dbReference>
<name>A0A0A9F341_ARUDO</name>
<evidence type="ECO:0000313" key="1">
    <source>
        <dbReference type="EMBL" id="JAE02703.1"/>
    </source>
</evidence>
<reference evidence="1" key="1">
    <citation type="submission" date="2014-09" db="EMBL/GenBank/DDBJ databases">
        <authorList>
            <person name="Magalhaes I.L.F."/>
            <person name="Oliveira U."/>
            <person name="Santos F.R."/>
            <person name="Vidigal T.H.D.A."/>
            <person name="Brescovit A.D."/>
            <person name="Santos A.J."/>
        </authorList>
    </citation>
    <scope>NUCLEOTIDE SEQUENCE</scope>
    <source>
        <tissue evidence="1">Shoot tissue taken approximately 20 cm above the soil surface</tissue>
    </source>
</reference>
<protein>
    <submittedName>
        <fullName evidence="1">Uncharacterized protein</fullName>
    </submittedName>
</protein>
<dbReference type="AlphaFoldDB" id="A0A0A9F341"/>
<accession>A0A0A9F341</accession>
<sequence length="19" mass="1963">MAWRRWSDAAELGAGAGTG</sequence>
<proteinExistence type="predicted"/>
<reference evidence="1" key="2">
    <citation type="journal article" date="2015" name="Data Brief">
        <title>Shoot transcriptome of the giant reed, Arundo donax.</title>
        <authorList>
            <person name="Barrero R.A."/>
            <person name="Guerrero F.D."/>
            <person name="Moolhuijzen P."/>
            <person name="Goolsby J.A."/>
            <person name="Tidwell J."/>
            <person name="Bellgard S.E."/>
            <person name="Bellgard M.I."/>
        </authorList>
    </citation>
    <scope>NUCLEOTIDE SEQUENCE</scope>
    <source>
        <tissue evidence="1">Shoot tissue taken approximately 20 cm above the soil surface</tissue>
    </source>
</reference>